<proteinExistence type="inferred from homology"/>
<dbReference type="Proteomes" id="UP000473014">
    <property type="component" value="Unassembled WGS sequence"/>
</dbReference>
<feature type="chain" id="PRO_5039475238" evidence="6">
    <location>
        <begin position="25"/>
        <end position="332"/>
    </location>
</feature>
<comment type="caution">
    <text evidence="8">The sequence shown here is derived from an EMBL/GenBank/DDBJ whole genome shotgun (WGS) entry which is preliminary data.</text>
</comment>
<feature type="domain" description="Fe/B12 periplasmic-binding" evidence="7">
    <location>
        <begin position="62"/>
        <end position="327"/>
    </location>
</feature>
<dbReference type="InterPro" id="IPR002491">
    <property type="entry name" value="ABC_transptr_periplasmic_BD"/>
</dbReference>
<gene>
    <name evidence="8" type="ORF">F0L17_10735</name>
</gene>
<name>A0A6G2BBE2_9ACTN</name>
<evidence type="ECO:0000256" key="2">
    <source>
        <dbReference type="ARBA" id="ARBA00008814"/>
    </source>
</evidence>
<evidence type="ECO:0000256" key="5">
    <source>
        <dbReference type="SAM" id="Coils"/>
    </source>
</evidence>
<dbReference type="SUPFAM" id="SSF53807">
    <property type="entry name" value="Helical backbone' metal receptor"/>
    <property type="match status" value="1"/>
</dbReference>
<evidence type="ECO:0000313" key="8">
    <source>
        <dbReference type="EMBL" id="MTE19595.1"/>
    </source>
</evidence>
<keyword evidence="9" id="KW-1185">Reference proteome</keyword>
<dbReference type="InterPro" id="IPR006311">
    <property type="entry name" value="TAT_signal"/>
</dbReference>
<dbReference type="InterPro" id="IPR051313">
    <property type="entry name" value="Bact_iron-sidero_bind"/>
</dbReference>
<keyword evidence="4 6" id="KW-0732">Signal</keyword>
<dbReference type="AlphaFoldDB" id="A0A6G2BBE2"/>
<reference evidence="8 9" key="1">
    <citation type="submission" date="2019-11" db="EMBL/GenBank/DDBJ databases">
        <authorList>
            <person name="Yuan L."/>
        </authorList>
    </citation>
    <scope>NUCLEOTIDE SEQUENCE [LARGE SCALE GENOMIC DNA]</scope>
    <source>
        <strain evidence="8 9">TRM43335</strain>
    </source>
</reference>
<keyword evidence="3" id="KW-0813">Transport</keyword>
<dbReference type="PROSITE" id="PS51257">
    <property type="entry name" value="PROKAR_LIPOPROTEIN"/>
    <property type="match status" value="1"/>
</dbReference>
<dbReference type="PROSITE" id="PS51318">
    <property type="entry name" value="TAT"/>
    <property type="match status" value="1"/>
</dbReference>
<evidence type="ECO:0000313" key="9">
    <source>
        <dbReference type="Proteomes" id="UP000473014"/>
    </source>
</evidence>
<dbReference type="PANTHER" id="PTHR30532:SF25">
    <property type="entry name" value="IRON(III) DICITRATE-BINDING PERIPLASMIC PROTEIN"/>
    <property type="match status" value="1"/>
</dbReference>
<dbReference type="PANTHER" id="PTHR30532">
    <property type="entry name" value="IRON III DICITRATE-BINDING PERIPLASMIC PROTEIN"/>
    <property type="match status" value="1"/>
</dbReference>
<dbReference type="RefSeq" id="WP_155070903.1">
    <property type="nucleotide sequence ID" value="NZ_WIXO01000001.1"/>
</dbReference>
<comment type="subcellular location">
    <subcellularLocation>
        <location evidence="1">Cell envelope</location>
    </subcellularLocation>
</comment>
<comment type="similarity">
    <text evidence="2">Belongs to the bacterial solute-binding protein 8 family.</text>
</comment>
<protein>
    <submittedName>
        <fullName evidence="8">ABC transporter substrate-binding protein</fullName>
    </submittedName>
</protein>
<dbReference type="EMBL" id="WIXO01000001">
    <property type="protein sequence ID" value="MTE19595.1"/>
    <property type="molecule type" value="Genomic_DNA"/>
</dbReference>
<dbReference type="Gene3D" id="3.40.50.1980">
    <property type="entry name" value="Nitrogenase molybdenum iron protein domain"/>
    <property type="match status" value="2"/>
</dbReference>
<organism evidence="8 9">
    <name type="scientific">Streptomyces taklimakanensis</name>
    <dbReference type="NCBI Taxonomy" id="2569853"/>
    <lineage>
        <taxon>Bacteria</taxon>
        <taxon>Bacillati</taxon>
        <taxon>Actinomycetota</taxon>
        <taxon>Actinomycetes</taxon>
        <taxon>Kitasatosporales</taxon>
        <taxon>Streptomycetaceae</taxon>
        <taxon>Streptomyces</taxon>
    </lineage>
</organism>
<dbReference type="PROSITE" id="PS50983">
    <property type="entry name" value="FE_B12_PBP"/>
    <property type="match status" value="1"/>
</dbReference>
<dbReference type="GO" id="GO:0030288">
    <property type="term" value="C:outer membrane-bounded periplasmic space"/>
    <property type="evidence" value="ECO:0007669"/>
    <property type="project" value="TreeGrafter"/>
</dbReference>
<feature type="signal peptide" evidence="6">
    <location>
        <begin position="1"/>
        <end position="24"/>
    </location>
</feature>
<dbReference type="Pfam" id="PF01497">
    <property type="entry name" value="Peripla_BP_2"/>
    <property type="match status" value="1"/>
</dbReference>
<evidence type="ECO:0000256" key="3">
    <source>
        <dbReference type="ARBA" id="ARBA00022448"/>
    </source>
</evidence>
<evidence type="ECO:0000256" key="6">
    <source>
        <dbReference type="SAM" id="SignalP"/>
    </source>
</evidence>
<feature type="coiled-coil region" evidence="5">
    <location>
        <begin position="164"/>
        <end position="191"/>
    </location>
</feature>
<keyword evidence="5" id="KW-0175">Coiled coil</keyword>
<sequence length="332" mass="35100">MTITRRRTLAATALALTASLTLSACGSDSGSNAGADKGAADGGTHVVRTANGDVEVPNDPKRVVVLDTAELDSAVTLGVKPVGSTRSDVASGFLKYLPKEKVEGIENVGNIMAPNLERIAALKPDLILGSNVRDKDRYDELSKIAPTVFTETTGAPWKENFLLHADALGKKEEAEKVVEAYREKTAEVTEALGGPEAAKDLTVSVVRFVEGADTRIYGRENYIGTILADIGVGRPAIADKATDGFSLDVSPEKVDQGDADVVFYTSYGDPAESGEDKAVGGALWKGMEAVRNGRAFRVDDETWIQGIGYTAADTILDELKGFLTEGSEGSRS</sequence>
<dbReference type="OrthoDB" id="9793175at2"/>
<evidence type="ECO:0000256" key="4">
    <source>
        <dbReference type="ARBA" id="ARBA00022729"/>
    </source>
</evidence>
<dbReference type="GO" id="GO:1901678">
    <property type="term" value="P:iron coordination entity transport"/>
    <property type="evidence" value="ECO:0007669"/>
    <property type="project" value="UniProtKB-ARBA"/>
</dbReference>
<accession>A0A6G2BBE2</accession>
<evidence type="ECO:0000259" key="7">
    <source>
        <dbReference type="PROSITE" id="PS50983"/>
    </source>
</evidence>
<evidence type="ECO:0000256" key="1">
    <source>
        <dbReference type="ARBA" id="ARBA00004196"/>
    </source>
</evidence>
<dbReference type="CDD" id="cd01146">
    <property type="entry name" value="FhuD"/>
    <property type="match status" value="1"/>
</dbReference>